<reference evidence="7" key="1">
    <citation type="submission" date="2016-10" db="EMBL/GenBank/DDBJ databases">
        <authorList>
            <person name="Varghese N."/>
            <person name="Submissions S."/>
        </authorList>
    </citation>
    <scope>NUCLEOTIDE SEQUENCE [LARGE SCALE GENOMIC DNA]</scope>
    <source>
        <strain evidence="7">DSM 22703</strain>
    </source>
</reference>
<organism evidence="6 7">
    <name type="scientific">Algoriphagus alkaliphilus</name>
    <dbReference type="NCBI Taxonomy" id="279824"/>
    <lineage>
        <taxon>Bacteria</taxon>
        <taxon>Pseudomonadati</taxon>
        <taxon>Bacteroidota</taxon>
        <taxon>Cytophagia</taxon>
        <taxon>Cytophagales</taxon>
        <taxon>Cyclobacteriaceae</taxon>
        <taxon>Algoriphagus</taxon>
    </lineage>
</organism>
<evidence type="ECO:0000313" key="7">
    <source>
        <dbReference type="Proteomes" id="UP000198756"/>
    </source>
</evidence>
<dbReference type="EMBL" id="FMXE01000004">
    <property type="protein sequence ID" value="SDA49400.1"/>
    <property type="molecule type" value="Genomic_DNA"/>
</dbReference>
<feature type="domain" description="Cytochrome c" evidence="5">
    <location>
        <begin position="868"/>
        <end position="1000"/>
    </location>
</feature>
<evidence type="ECO:0000256" key="2">
    <source>
        <dbReference type="ARBA" id="ARBA00022723"/>
    </source>
</evidence>
<dbReference type="InterPro" id="IPR013428">
    <property type="entry name" value="Membrane-bound_put_N"/>
</dbReference>
<evidence type="ECO:0000256" key="4">
    <source>
        <dbReference type="PROSITE-ProRule" id="PRU00433"/>
    </source>
</evidence>
<dbReference type="NCBIfam" id="TIGR02604">
    <property type="entry name" value="Piru_Ver_Nterm"/>
    <property type="match status" value="1"/>
</dbReference>
<dbReference type="InterPro" id="IPR055557">
    <property type="entry name" value="DUF7133"/>
</dbReference>
<dbReference type="PANTHER" id="PTHR33546:SF1">
    <property type="entry name" value="LARGE, MULTIFUNCTIONAL SECRETED PROTEIN"/>
    <property type="match status" value="1"/>
</dbReference>
<dbReference type="GO" id="GO:0009055">
    <property type="term" value="F:electron transfer activity"/>
    <property type="evidence" value="ECO:0007669"/>
    <property type="project" value="InterPro"/>
</dbReference>
<dbReference type="SUPFAM" id="SSF50952">
    <property type="entry name" value="Soluble quinoprotein glucose dehydrogenase"/>
    <property type="match status" value="1"/>
</dbReference>
<dbReference type="AlphaFoldDB" id="A0A1G5VU26"/>
<dbReference type="InterPro" id="IPR011042">
    <property type="entry name" value="6-blade_b-propeller_TolB-like"/>
</dbReference>
<dbReference type="InterPro" id="IPR009056">
    <property type="entry name" value="Cyt_c-like_dom"/>
</dbReference>
<evidence type="ECO:0000259" key="5">
    <source>
        <dbReference type="PROSITE" id="PS51007"/>
    </source>
</evidence>
<sequence length="1001" mass="111650">MKKPILALATLSLLIFSCEKPIPQLTAEEYAALTDEQKRSVEHALDGIDLMDDRLELTLFASEPMMTNPTNMDIDDRGRVWITEAYNYRTQLNPKNPTKAEGDRILILEDTDGDGKADKSTVFYQGTDINAALGIAVFGNKIFVSVSPNVFVFTDENGDDVPDNKEVLFTGVGGVQHDHGMHAFTFAPDGKLYFNYGNEGKGLHKGDGTPILDPMGRPINSETAPYQEGMVFRCDPDGSNVEILGWNFRNNYEVAVDSYGRMWQSDNDDDGNRSTRINFVMDYGNYGFKDEMTKSDWRTRRINMEDSVWQQHWHLNDPGVVPNLVQTYAGSPTGILVYEGKLLPVEYQNQVIHADAGPNVIRMYPVETSGAGFTGSVTPILDGNKRDNWFRPSDVTVAPDGSVFVSDWYDPGVGGHAVGDLDKGRVYRLAPKKSKYKVSTPDYTSVKSLIELVQNPNRAIHFKAFMALKEKGAEAKEALEKLYESKDSRMKARAFWLLSKLPNGNEYIQKAAADSDENIRVAAVRASRINNMKDANFLLTMAGDESAQVRREVAVAIRYEDQPAVWQKLADSYKSGDRWYLEALGIAAEYRWDSYLPAYLEKAGANWATSPEAKDLVWRSRSAKTPELLEQMILAENSPADLRYYRALDFQNTDLKNQTLKNLLAKGQNEDQVIILRQASFDNKKPDTQLLNLAKAKSGEITDDQDFLDIVRKYQLKDQKDRLLSIVYQENNNRQASAAAGIFTSLYGLGEVEKAMKDADQTKAIAAIRKFGVVDNTEMAMLLSKFWNDANAPLAIRTAAMEEMKGYQSEGALWEFAKVDKIPSELLPIAQKILMSTWNSNIRQLATEKYGSSMNTAYDIPKLLAASGNIEKGKVLATGYCTACHKIGNEGIDFGPALTEIGNKLSKEALINSIINPSEGMGFGYEAQVVKFKDGKEIRCIVNSKTENDLIVKLVGMGEQTIYKLADIESITQSNESLMPKFPLSEEELVDLVSYLEGLGK</sequence>
<dbReference type="STRING" id="279824.SAMN03080617_00717"/>
<gene>
    <name evidence="6" type="ORF">SAMN03080617_00717</name>
</gene>
<dbReference type="InterPro" id="IPR016024">
    <property type="entry name" value="ARM-type_fold"/>
</dbReference>
<dbReference type="InterPro" id="IPR011989">
    <property type="entry name" value="ARM-like"/>
</dbReference>
<dbReference type="InterPro" id="IPR036909">
    <property type="entry name" value="Cyt_c-like_dom_sf"/>
</dbReference>
<dbReference type="Proteomes" id="UP000198756">
    <property type="component" value="Unassembled WGS sequence"/>
</dbReference>
<dbReference type="InterPro" id="IPR011041">
    <property type="entry name" value="Quinoprot_gluc/sorb_DH_b-prop"/>
</dbReference>
<dbReference type="SUPFAM" id="SSF48371">
    <property type="entry name" value="ARM repeat"/>
    <property type="match status" value="1"/>
</dbReference>
<name>A0A1G5VU26_9BACT</name>
<dbReference type="PROSITE" id="PS51007">
    <property type="entry name" value="CYTC"/>
    <property type="match status" value="1"/>
</dbReference>
<keyword evidence="1 4" id="KW-0349">Heme</keyword>
<keyword evidence="2 4" id="KW-0479">Metal-binding</keyword>
<dbReference type="Gene3D" id="1.25.10.10">
    <property type="entry name" value="Leucine-rich Repeat Variant"/>
    <property type="match status" value="1"/>
</dbReference>
<keyword evidence="3 4" id="KW-0408">Iron</keyword>
<dbReference type="RefSeq" id="WP_092728566.1">
    <property type="nucleotide sequence ID" value="NZ_FMXE01000004.1"/>
</dbReference>
<protein>
    <submittedName>
        <fullName evidence="6">Putative membrane-bound dehydrogenase domain-containing protein</fullName>
    </submittedName>
</protein>
<evidence type="ECO:0000313" key="6">
    <source>
        <dbReference type="EMBL" id="SDA49400.1"/>
    </source>
</evidence>
<dbReference type="Gene3D" id="2.120.10.30">
    <property type="entry name" value="TolB, C-terminal domain"/>
    <property type="match status" value="1"/>
</dbReference>
<keyword evidence="7" id="KW-1185">Reference proteome</keyword>
<dbReference type="PROSITE" id="PS51257">
    <property type="entry name" value="PROKAR_LIPOPROTEIN"/>
    <property type="match status" value="1"/>
</dbReference>
<dbReference type="NCBIfam" id="TIGR02603">
    <property type="entry name" value="CxxCH_TIGR02603"/>
    <property type="match status" value="1"/>
</dbReference>
<proteinExistence type="predicted"/>
<accession>A0A1G5VU26</accession>
<dbReference type="OrthoDB" id="9808161at2"/>
<dbReference type="InterPro" id="IPR013427">
    <property type="entry name" value="Haem-bd_dom_put"/>
</dbReference>
<evidence type="ECO:0000256" key="3">
    <source>
        <dbReference type="ARBA" id="ARBA00023004"/>
    </source>
</evidence>
<dbReference type="Gene3D" id="1.10.760.10">
    <property type="entry name" value="Cytochrome c-like domain"/>
    <property type="match status" value="1"/>
</dbReference>
<dbReference type="GO" id="GO:0020037">
    <property type="term" value="F:heme binding"/>
    <property type="evidence" value="ECO:0007669"/>
    <property type="project" value="InterPro"/>
</dbReference>
<evidence type="ECO:0000256" key="1">
    <source>
        <dbReference type="ARBA" id="ARBA00022617"/>
    </source>
</evidence>
<dbReference type="GO" id="GO:0046872">
    <property type="term" value="F:metal ion binding"/>
    <property type="evidence" value="ECO:0007669"/>
    <property type="project" value="UniProtKB-KW"/>
</dbReference>
<dbReference type="SUPFAM" id="SSF46626">
    <property type="entry name" value="Cytochrome c"/>
    <property type="match status" value="1"/>
</dbReference>
<dbReference type="PANTHER" id="PTHR33546">
    <property type="entry name" value="LARGE, MULTIFUNCTIONAL SECRETED PROTEIN-RELATED"/>
    <property type="match status" value="1"/>
</dbReference>
<dbReference type="Pfam" id="PF23500">
    <property type="entry name" value="DUF7133"/>
    <property type="match status" value="1"/>
</dbReference>